<evidence type="ECO:0000313" key="3">
    <source>
        <dbReference type="EMBL" id="GFD01510.1"/>
    </source>
</evidence>
<dbReference type="GO" id="GO:0005739">
    <property type="term" value="C:mitochondrion"/>
    <property type="evidence" value="ECO:0007669"/>
    <property type="project" value="TreeGrafter"/>
</dbReference>
<sequence length="98" mass="10959">VLQHLDSVQNLLPSLIYNFYVLIETTGSNEFSDKEKLEVFLLHAMEVGLVSDGAIAQDSSQASSFLHICEVCSPMIIMCITTSDIMQTLNNKLYWAET</sequence>
<proteinExistence type="predicted"/>
<protein>
    <submittedName>
        <fullName evidence="3">D-2-hydroxyglutarate dehydrogenase, mitochondrial</fullName>
    </submittedName>
</protein>
<evidence type="ECO:0000256" key="1">
    <source>
        <dbReference type="ARBA" id="ARBA00001974"/>
    </source>
</evidence>
<dbReference type="PANTHER" id="PTHR43716:SF1">
    <property type="entry name" value="D-2-HYDROXYGLUTARATE DEHYDROGENASE, MITOCHONDRIAL"/>
    <property type="match status" value="1"/>
</dbReference>
<organism evidence="3">
    <name type="scientific">Tanacetum cinerariifolium</name>
    <name type="common">Dalmatian daisy</name>
    <name type="synonym">Chrysanthemum cinerariifolium</name>
    <dbReference type="NCBI Taxonomy" id="118510"/>
    <lineage>
        <taxon>Eukaryota</taxon>
        <taxon>Viridiplantae</taxon>
        <taxon>Streptophyta</taxon>
        <taxon>Embryophyta</taxon>
        <taxon>Tracheophyta</taxon>
        <taxon>Spermatophyta</taxon>
        <taxon>Magnoliopsida</taxon>
        <taxon>eudicotyledons</taxon>
        <taxon>Gunneridae</taxon>
        <taxon>Pentapetalae</taxon>
        <taxon>asterids</taxon>
        <taxon>campanulids</taxon>
        <taxon>Asterales</taxon>
        <taxon>Asteraceae</taxon>
        <taxon>Asteroideae</taxon>
        <taxon>Anthemideae</taxon>
        <taxon>Anthemidinae</taxon>
        <taxon>Tanacetum</taxon>
    </lineage>
</organism>
<dbReference type="AlphaFoldDB" id="A0A699SV82"/>
<dbReference type="Gene3D" id="3.30.70.2190">
    <property type="match status" value="1"/>
</dbReference>
<dbReference type="PANTHER" id="PTHR43716">
    <property type="entry name" value="D-2-HYDROXYGLUTARATE DEHYDROGENASE, MITOCHONDRIAL"/>
    <property type="match status" value="1"/>
</dbReference>
<reference evidence="3" key="1">
    <citation type="journal article" date="2019" name="Sci. Rep.">
        <title>Draft genome of Tanacetum cinerariifolium, the natural source of mosquito coil.</title>
        <authorList>
            <person name="Yamashiro T."/>
            <person name="Shiraishi A."/>
            <person name="Satake H."/>
            <person name="Nakayama K."/>
        </authorList>
    </citation>
    <scope>NUCLEOTIDE SEQUENCE</scope>
</reference>
<keyword evidence="2" id="KW-0560">Oxidoreductase</keyword>
<dbReference type="GO" id="GO:0016491">
    <property type="term" value="F:oxidoreductase activity"/>
    <property type="evidence" value="ECO:0007669"/>
    <property type="project" value="UniProtKB-KW"/>
</dbReference>
<feature type="non-terminal residue" evidence="3">
    <location>
        <position position="1"/>
    </location>
</feature>
<evidence type="ECO:0000256" key="2">
    <source>
        <dbReference type="ARBA" id="ARBA00023002"/>
    </source>
</evidence>
<dbReference type="InterPro" id="IPR051264">
    <property type="entry name" value="FAD-oxidored/transferase_4"/>
</dbReference>
<comment type="cofactor">
    <cofactor evidence="1">
        <name>FAD</name>
        <dbReference type="ChEBI" id="CHEBI:57692"/>
    </cofactor>
</comment>
<dbReference type="EMBL" id="BKCJ011191770">
    <property type="protein sequence ID" value="GFD01510.1"/>
    <property type="molecule type" value="Genomic_DNA"/>
</dbReference>
<comment type="caution">
    <text evidence="3">The sequence shown here is derived from an EMBL/GenBank/DDBJ whole genome shotgun (WGS) entry which is preliminary data.</text>
</comment>
<gene>
    <name evidence="3" type="ORF">Tci_873479</name>
</gene>
<name>A0A699SV82_TANCI</name>
<accession>A0A699SV82</accession>